<dbReference type="InterPro" id="IPR008949">
    <property type="entry name" value="Isoprenoid_synthase_dom_sf"/>
</dbReference>
<accession>A0A4Q7LSS8</accession>
<dbReference type="SFLD" id="SFLDG01212">
    <property type="entry name" value="Phytoene_synthase_like"/>
    <property type="match status" value="1"/>
</dbReference>
<dbReference type="Proteomes" id="UP000293433">
    <property type="component" value="Unassembled WGS sequence"/>
</dbReference>
<gene>
    <name evidence="1" type="ORF">EV685_1601</name>
</gene>
<dbReference type="InterPro" id="IPR002060">
    <property type="entry name" value="Squ/phyt_synthse"/>
</dbReference>
<dbReference type="InterPro" id="IPR017827">
    <property type="entry name" value="HSQ_synthase_HpnC"/>
</dbReference>
<comment type="caution">
    <text evidence="1">The sequence shown here is derived from an EMBL/GenBank/DDBJ whole genome shotgun (WGS) entry which is preliminary data.</text>
</comment>
<protein>
    <submittedName>
        <fullName evidence="1">Squalene synthase HpnC</fullName>
    </submittedName>
</protein>
<reference evidence="1 2" key="1">
    <citation type="submission" date="2019-02" db="EMBL/GenBank/DDBJ databases">
        <title>Genomic Encyclopedia of Type Strains, Phase IV (KMG-IV): sequencing the most valuable type-strain genomes for metagenomic binning, comparative biology and taxonomic classification.</title>
        <authorList>
            <person name="Goeker M."/>
        </authorList>
    </citation>
    <scope>NUCLEOTIDE SEQUENCE [LARGE SCALE GENOMIC DNA]</scope>
    <source>
        <strain evidence="1 2">DSM 10617</strain>
    </source>
</reference>
<sequence>MSLSPIAVTQDRQVQHYENFPVASWLCPPALRPPIVAIYQVARTADDLADEGEATAAQRLADLAAFRAELRITYATGAAPADARWPQVWTPLAAQIRQHALPQGLLEALLDAFEHDVREPRHASRASLLAYCANSANPIGRLLLHLYGVNDPAALRQSDAVCSALQLINFWQDLRTDLPRGRRYLPLDECAALGFDPDAAPAVWHEPGAQASAAALLSSLIDWTRGLMQEGAPLVHRLPGRVGWELRLVVQGGLCVLDQVEALGPQVLWTRPRLRPWHAPRILWRAWRM</sequence>
<dbReference type="Gene3D" id="1.10.600.10">
    <property type="entry name" value="Farnesyl Diphosphate Synthase"/>
    <property type="match status" value="1"/>
</dbReference>
<dbReference type="NCBIfam" id="TIGR03464">
    <property type="entry name" value="HpnC"/>
    <property type="match status" value="1"/>
</dbReference>
<name>A0A4Q7LSS8_9BURK</name>
<dbReference type="OrthoDB" id="9807580at2"/>
<dbReference type="RefSeq" id="WP_130481452.1">
    <property type="nucleotide sequence ID" value="NZ_SGWV01000008.1"/>
</dbReference>
<dbReference type="PANTHER" id="PTHR31480">
    <property type="entry name" value="BIFUNCTIONAL LYCOPENE CYCLASE/PHYTOENE SYNTHASE"/>
    <property type="match status" value="1"/>
</dbReference>
<dbReference type="SUPFAM" id="SSF48576">
    <property type="entry name" value="Terpenoid synthases"/>
    <property type="match status" value="1"/>
</dbReference>
<dbReference type="SFLD" id="SFLDS00005">
    <property type="entry name" value="Isoprenoid_Synthase_Type_I"/>
    <property type="match status" value="1"/>
</dbReference>
<dbReference type="EMBL" id="SGWV01000008">
    <property type="protein sequence ID" value="RZS57038.1"/>
    <property type="molecule type" value="Genomic_DNA"/>
</dbReference>
<organism evidence="1 2">
    <name type="scientific">Sphaerotilus mobilis</name>
    <dbReference type="NCBI Taxonomy" id="47994"/>
    <lineage>
        <taxon>Bacteria</taxon>
        <taxon>Pseudomonadati</taxon>
        <taxon>Pseudomonadota</taxon>
        <taxon>Betaproteobacteria</taxon>
        <taxon>Burkholderiales</taxon>
        <taxon>Sphaerotilaceae</taxon>
        <taxon>Sphaerotilus</taxon>
    </lineage>
</organism>
<proteinExistence type="predicted"/>
<dbReference type="SFLD" id="SFLDG01018">
    <property type="entry name" value="Squalene/Phytoene_Synthase_Lik"/>
    <property type="match status" value="1"/>
</dbReference>
<dbReference type="GO" id="GO:0004311">
    <property type="term" value="F:geranylgeranyl diphosphate synthase activity"/>
    <property type="evidence" value="ECO:0007669"/>
    <property type="project" value="InterPro"/>
</dbReference>
<dbReference type="Pfam" id="PF00494">
    <property type="entry name" value="SQS_PSY"/>
    <property type="match status" value="1"/>
</dbReference>
<evidence type="ECO:0000313" key="2">
    <source>
        <dbReference type="Proteomes" id="UP000293433"/>
    </source>
</evidence>
<keyword evidence="2" id="KW-1185">Reference proteome</keyword>
<dbReference type="InterPro" id="IPR044843">
    <property type="entry name" value="Trans_IPPS_bact-type"/>
</dbReference>
<evidence type="ECO:0000313" key="1">
    <source>
        <dbReference type="EMBL" id="RZS57038.1"/>
    </source>
</evidence>
<dbReference type="AlphaFoldDB" id="A0A4Q7LSS8"/>